<keyword evidence="3" id="KW-1185">Reference proteome</keyword>
<feature type="transmembrane region" description="Helical" evidence="1">
    <location>
        <begin position="114"/>
        <end position="134"/>
    </location>
</feature>
<evidence type="ECO:0000256" key="1">
    <source>
        <dbReference type="SAM" id="Phobius"/>
    </source>
</evidence>
<feature type="transmembrane region" description="Helical" evidence="1">
    <location>
        <begin position="315"/>
        <end position="333"/>
    </location>
</feature>
<feature type="transmembrane region" description="Helical" evidence="1">
    <location>
        <begin position="281"/>
        <end position="303"/>
    </location>
</feature>
<dbReference type="OrthoDB" id="3946755at2"/>
<feature type="transmembrane region" description="Helical" evidence="1">
    <location>
        <begin position="203"/>
        <end position="224"/>
    </location>
</feature>
<keyword evidence="1" id="KW-0472">Membrane</keyword>
<name>A0A0N9HW33_9PSEU</name>
<feature type="transmembrane region" description="Helical" evidence="1">
    <location>
        <begin position="340"/>
        <end position="359"/>
    </location>
</feature>
<sequence length="534" mass="57398">MAVVAGTGLLTWHASYYGSWLVDDAAITFAYARSFTEGLGPVVHPGAAQVEGYSNPAWLLLLALGRLFGVFDRGTLFGIPDYVVFPKAMAALCCAGILAACFTVARRVSTRPALITLLIGGALAAVPSFVVWCFSGLENPLFALAVVGLAALLFHAQLDFRLDTRKVAVLAGGLAALAALTRPDGLIYLLAYPAVLALCLRRGLKLALVSFAAFAVPFGGYLIWRVLTFGILVPNTAVAKKQGFPLPTDLVRLDPVVLYVGTPMVAVFAGLVYLSLHRPQWFSGGFPALGVTWALSVLAYAALEPDWMAQFRFATPIWAMSALIGVIAAAKAVVNLGRRLVTIAVIAVATFTAGAGFVGSAREFHDKPTFHMCQVAERYGRMVNQYADILGLEKAGLLAPDLGGLAMTTRLYVVDLAGLADATIAKYTREDDKAGLRDYIFDQVKPTFIVSHGIWNGGTGVALDPRIERDYHPIYRHLEANDWVRKDAVTDLDKLAAVREYASQAVPVVDQRIQDLPRRSCGETLRAGQVNGAR</sequence>
<feature type="transmembrane region" description="Helical" evidence="1">
    <location>
        <begin position="170"/>
        <end position="191"/>
    </location>
</feature>
<accession>A0A0N9HW33</accession>
<feature type="transmembrane region" description="Helical" evidence="1">
    <location>
        <begin position="88"/>
        <end position="108"/>
    </location>
</feature>
<dbReference type="Proteomes" id="UP000063699">
    <property type="component" value="Chromosome"/>
</dbReference>
<dbReference type="STRING" id="860235.AOZ06_03940"/>
<feature type="transmembrane region" description="Helical" evidence="1">
    <location>
        <begin position="141"/>
        <end position="158"/>
    </location>
</feature>
<proteinExistence type="predicted"/>
<keyword evidence="1" id="KW-1133">Transmembrane helix</keyword>
<evidence type="ECO:0008006" key="4">
    <source>
        <dbReference type="Google" id="ProtNLM"/>
    </source>
</evidence>
<evidence type="ECO:0000313" key="3">
    <source>
        <dbReference type="Proteomes" id="UP000063699"/>
    </source>
</evidence>
<keyword evidence="1" id="KW-0812">Transmembrane</keyword>
<gene>
    <name evidence="2" type="ORF">AOZ06_03940</name>
</gene>
<dbReference type="KEGG" id="kphy:AOZ06_03940"/>
<dbReference type="EMBL" id="CP012752">
    <property type="protein sequence ID" value="ALG06187.1"/>
    <property type="molecule type" value="Genomic_DNA"/>
</dbReference>
<organism evidence="2 3">
    <name type="scientific">Kibdelosporangium phytohabitans</name>
    <dbReference type="NCBI Taxonomy" id="860235"/>
    <lineage>
        <taxon>Bacteria</taxon>
        <taxon>Bacillati</taxon>
        <taxon>Actinomycetota</taxon>
        <taxon>Actinomycetes</taxon>
        <taxon>Pseudonocardiales</taxon>
        <taxon>Pseudonocardiaceae</taxon>
        <taxon>Kibdelosporangium</taxon>
    </lineage>
</organism>
<protein>
    <recommendedName>
        <fullName evidence="4">Glycosyltransferase RgtA/B/C/D-like domain-containing protein</fullName>
    </recommendedName>
</protein>
<reference evidence="2 3" key="1">
    <citation type="submission" date="2015-07" db="EMBL/GenBank/DDBJ databases">
        <title>Genome sequencing of Kibdelosporangium phytohabitans.</title>
        <authorList>
            <person name="Qin S."/>
            <person name="Xing K."/>
        </authorList>
    </citation>
    <scope>NUCLEOTIDE SEQUENCE [LARGE SCALE GENOMIC DNA]</scope>
    <source>
        <strain evidence="2 3">KLBMP1111</strain>
    </source>
</reference>
<dbReference type="AlphaFoldDB" id="A0A0N9HW33"/>
<feature type="transmembrane region" description="Helical" evidence="1">
    <location>
        <begin position="256"/>
        <end position="274"/>
    </location>
</feature>
<evidence type="ECO:0000313" key="2">
    <source>
        <dbReference type="EMBL" id="ALG06187.1"/>
    </source>
</evidence>